<dbReference type="RefSeq" id="XP_003060244.1">
    <property type="nucleotide sequence ID" value="XM_003060198.1"/>
</dbReference>
<organism evidence="4">
    <name type="scientific">Micromonas pusilla (strain CCMP1545)</name>
    <name type="common">Picoplanktonic green alga</name>
    <dbReference type="NCBI Taxonomy" id="564608"/>
    <lineage>
        <taxon>Eukaryota</taxon>
        <taxon>Viridiplantae</taxon>
        <taxon>Chlorophyta</taxon>
        <taxon>Mamiellophyceae</taxon>
        <taxon>Mamiellales</taxon>
        <taxon>Mamiellaceae</taxon>
        <taxon>Micromonas</taxon>
    </lineage>
</organism>
<dbReference type="eggNOG" id="ENOG502S4JV">
    <property type="taxonomic scope" value="Eukaryota"/>
</dbReference>
<dbReference type="OMA" id="RMGLRNM"/>
<gene>
    <name evidence="3" type="ORF">MICPUCDRAFT_47804</name>
</gene>
<reference evidence="3 4" key="1">
    <citation type="journal article" date="2009" name="Science">
        <title>Green evolution and dynamic adaptations revealed by genomes of the marine picoeukaryotes Micromonas.</title>
        <authorList>
            <person name="Worden A.Z."/>
            <person name="Lee J.H."/>
            <person name="Mock T."/>
            <person name="Rouze P."/>
            <person name="Simmons M.P."/>
            <person name="Aerts A.L."/>
            <person name="Allen A.E."/>
            <person name="Cuvelier M.L."/>
            <person name="Derelle E."/>
            <person name="Everett M.V."/>
            <person name="Foulon E."/>
            <person name="Grimwood J."/>
            <person name="Gundlach H."/>
            <person name="Henrissat B."/>
            <person name="Napoli C."/>
            <person name="McDonald S.M."/>
            <person name="Parker M.S."/>
            <person name="Rombauts S."/>
            <person name="Salamov A."/>
            <person name="Von Dassow P."/>
            <person name="Badger J.H."/>
            <person name="Coutinho P.M."/>
            <person name="Demir E."/>
            <person name="Dubchak I."/>
            <person name="Gentemann C."/>
            <person name="Eikrem W."/>
            <person name="Gready J.E."/>
            <person name="John U."/>
            <person name="Lanier W."/>
            <person name="Lindquist E.A."/>
            <person name="Lucas S."/>
            <person name="Mayer K.F."/>
            <person name="Moreau H."/>
            <person name="Not F."/>
            <person name="Otillar R."/>
            <person name="Panaud O."/>
            <person name="Pangilinan J."/>
            <person name="Paulsen I."/>
            <person name="Piegu B."/>
            <person name="Poliakov A."/>
            <person name="Robbens S."/>
            <person name="Schmutz J."/>
            <person name="Toulza E."/>
            <person name="Wyss T."/>
            <person name="Zelensky A."/>
            <person name="Zhou K."/>
            <person name="Armbrust E.V."/>
            <person name="Bhattacharya D."/>
            <person name="Goodenough U.W."/>
            <person name="Van de Peer Y."/>
            <person name="Grigoriev I.V."/>
        </authorList>
    </citation>
    <scope>NUCLEOTIDE SEQUENCE [LARGE SCALE GENOMIC DNA]</scope>
    <source>
        <strain evidence="3 4">CCMP1545</strain>
    </source>
</reference>
<dbReference type="GeneID" id="9685974"/>
<protein>
    <submittedName>
        <fullName evidence="3">Predicted protein</fullName>
    </submittedName>
</protein>
<dbReference type="EMBL" id="GG663742">
    <property type="protein sequence ID" value="EEH55013.1"/>
    <property type="molecule type" value="Genomic_DNA"/>
</dbReference>
<feature type="domain" description="DUF4399" evidence="2">
    <location>
        <begin position="117"/>
        <end position="207"/>
    </location>
</feature>
<evidence type="ECO:0000313" key="3">
    <source>
        <dbReference type="EMBL" id="EEH55013.1"/>
    </source>
</evidence>
<dbReference type="InterPro" id="IPR025512">
    <property type="entry name" value="DUF4399"/>
</dbReference>
<dbReference type="Pfam" id="PF14347">
    <property type="entry name" value="DUF4399"/>
    <property type="match status" value="1"/>
</dbReference>
<keyword evidence="4" id="KW-1185">Reference proteome</keyword>
<proteinExistence type="predicted"/>
<dbReference type="Proteomes" id="UP000001876">
    <property type="component" value="Unassembled WGS sequence"/>
</dbReference>
<evidence type="ECO:0000259" key="2">
    <source>
        <dbReference type="Pfam" id="PF14347"/>
    </source>
</evidence>
<accession>C1MY94</accession>
<dbReference type="OrthoDB" id="533503at2759"/>
<dbReference type="AlphaFoldDB" id="C1MY94"/>
<sequence length="208" mass="21698">MTSLAAFAPRTAALRVAASKPARGTRRAAARAPPPPRASSSSDDEKDSSSESSDSRSSIPWTDRVNSRRFVLGGAVSAAMTLVMTGAPSPAAAKDGKNGVYWISPKDGATVPSKFPVKMGVKGYELAPASEGLQEGTGHHHIVVDGGVVPKGDAIPFDATHVHFGKAQKEGELELSPGQHTLTLQFANAKHESFGKKFASTITVNVQP</sequence>
<name>C1MY94_MICPC</name>
<evidence type="ECO:0000313" key="4">
    <source>
        <dbReference type="Proteomes" id="UP000001876"/>
    </source>
</evidence>
<evidence type="ECO:0000256" key="1">
    <source>
        <dbReference type="SAM" id="MobiDB-lite"/>
    </source>
</evidence>
<dbReference type="KEGG" id="mpp:MICPUCDRAFT_47804"/>
<feature type="region of interest" description="Disordered" evidence="1">
    <location>
        <begin position="15"/>
        <end position="60"/>
    </location>
</feature>